<dbReference type="PANTHER" id="PTHR34987:SF6">
    <property type="entry name" value="ALPHA-L-RHAMNOSIDASE SIX-HAIRPIN GLYCOSIDASE DOMAIN-CONTAINING PROTEIN"/>
    <property type="match status" value="1"/>
</dbReference>
<protein>
    <recommendedName>
        <fullName evidence="6">Alpha-L-rhamnosidase six-hairpin glycosidase domain-containing protein</fullName>
    </recommendedName>
</protein>
<evidence type="ECO:0008006" key="6">
    <source>
        <dbReference type="Google" id="ProtNLM"/>
    </source>
</evidence>
<dbReference type="GO" id="GO:0008270">
    <property type="term" value="F:zinc ion binding"/>
    <property type="evidence" value="ECO:0007669"/>
    <property type="project" value="InterPro"/>
</dbReference>
<dbReference type="InterPro" id="IPR012341">
    <property type="entry name" value="6hp_glycosidase-like_sf"/>
</dbReference>
<dbReference type="CDD" id="cd08283">
    <property type="entry name" value="FDH_like_1"/>
    <property type="match status" value="1"/>
</dbReference>
<evidence type="ECO:0000313" key="4">
    <source>
        <dbReference type="EMBL" id="RLL96317.1"/>
    </source>
</evidence>
<proteinExistence type="predicted"/>
<dbReference type="Pfam" id="PF08240">
    <property type="entry name" value="ADH_N"/>
    <property type="match status" value="1"/>
</dbReference>
<evidence type="ECO:0000259" key="2">
    <source>
        <dbReference type="Pfam" id="PF08240"/>
    </source>
</evidence>
<accession>A0A3R7F5Z5</accession>
<gene>
    <name evidence="4" type="ORF">CFD26_105972</name>
</gene>
<dbReference type="Gene3D" id="2.60.420.10">
    <property type="entry name" value="Maltose phosphorylase, domain 3"/>
    <property type="match status" value="1"/>
</dbReference>
<dbReference type="Pfam" id="PF17389">
    <property type="entry name" value="Bac_rhamnosid6H"/>
    <property type="match status" value="1"/>
</dbReference>
<comment type="caution">
    <text evidence="4">The sequence shown here is derived from an EMBL/GenBank/DDBJ whole genome shotgun (WGS) entry which is preliminary data.</text>
</comment>
<dbReference type="PROSITE" id="PS00059">
    <property type="entry name" value="ADH_ZINC"/>
    <property type="match status" value="1"/>
</dbReference>
<dbReference type="Proteomes" id="UP000215289">
    <property type="component" value="Unassembled WGS sequence"/>
</dbReference>
<dbReference type="GO" id="GO:0016491">
    <property type="term" value="F:oxidoreductase activity"/>
    <property type="evidence" value="ECO:0007669"/>
    <property type="project" value="UniProtKB-KW"/>
</dbReference>
<feature type="domain" description="Alpha-L-rhamnosidase six-hairpin glycosidase" evidence="3">
    <location>
        <begin position="255"/>
        <end position="478"/>
    </location>
</feature>
<dbReference type="Gene3D" id="3.40.50.720">
    <property type="entry name" value="NAD(P)-binding Rossmann-like Domain"/>
    <property type="match status" value="1"/>
</dbReference>
<dbReference type="InterPro" id="IPR036291">
    <property type="entry name" value="NAD(P)-bd_dom_sf"/>
</dbReference>
<dbReference type="InterPro" id="IPR013154">
    <property type="entry name" value="ADH-like_N"/>
</dbReference>
<keyword evidence="1" id="KW-0560">Oxidoreductase</keyword>
<dbReference type="AlphaFoldDB" id="A0A3R7F5Z5"/>
<reference evidence="4 5" key="1">
    <citation type="submission" date="2018-08" db="EMBL/GenBank/DDBJ databases">
        <title>Draft genome sequences of two Aspergillus turcosus clinical strains isolated from bronchoalveolar lavage fluid: one azole-susceptible and the other azole-resistant.</title>
        <authorList>
            <person name="Parent-Michaud M."/>
            <person name="Dufresne P.J."/>
            <person name="Fournier E."/>
            <person name="Martineau C."/>
            <person name="Moreira S."/>
            <person name="Perkins V."/>
            <person name="De Repentigny L."/>
            <person name="Dufresne S.F."/>
        </authorList>
    </citation>
    <scope>NUCLEOTIDE SEQUENCE [LARGE SCALE GENOMIC DNA]</scope>
    <source>
        <strain evidence="4">HMR AF 1038</strain>
    </source>
</reference>
<dbReference type="InterPro" id="IPR035396">
    <property type="entry name" value="Bac_rhamnosid6H"/>
</dbReference>
<dbReference type="InterPro" id="IPR011032">
    <property type="entry name" value="GroES-like_sf"/>
</dbReference>
<dbReference type="STRING" id="1245748.A0A3R7F5Z5"/>
<dbReference type="SUPFAM" id="SSF51735">
    <property type="entry name" value="NAD(P)-binding Rossmann-fold domains"/>
    <property type="match status" value="1"/>
</dbReference>
<name>A0A3R7F5Z5_9EURO</name>
<sequence length="1064" mass="116005">MGEISDLLRPSSKVEMRLLSFSALAEVALLAAVCTAIPYEEYILAPATRDLVPERVHHVNGSVSNPSALTNAKGGKTTFHGISSVTYDFGRNIAGIVSLDISRVSSQDAFIGVTFTESSLWINSKACDATADAGLDSPLWFPVGHGAGRYTAEKKHNRGGFRYMTVVSNTSATVAVESVRVHFTAAPTQNLRAYTGYFHCDDELLNRIWYAGAYTNQLCTIDPSMGNALPWLGIISSDDNITLPETVPWWTNYTISNGSSVFTDGAKRDRLIWPGDMSIALESVAVSTYDLYSMRVALETLFSMQQPDGRLPYAGKPFFDVVSYTYHLHSLIGVSHLYRYSGDLDWLAARWNQYKLALQWSLSSIDSTGLANVTASADWLRFGMGGHNIEANAILYFVLQESLLLAKALNDTASSSHWAQIATTLKSSANARLWDPAAGLYRDNETTTLHPQDGNAWSLKSNLTLSATQSSTISTALAARWGPYGAPAPEADATISPFIGGFELHAHFLADQPQRALDLMRLQWGFMLDDPRMTQSTFIEGYSTDGSLHYAPYSNDARISHAHGWATGPTAALTFYAAGLRLLGPAGERWVVAPRPGDLRRVEAGFRTSLGMFEVEIRRGGHGGYTELVFTAPEGTMGDVKIEAEGVLVSRNGTRCKYRPMTSTLYKPHPTDKMKAAQWMGTRTIELGTVAKPTITDPSDAIIHITHCTIGGADLHLYDGELSELLSKGDILGHEAIGIVEEVGGEVRSISAGDRVMILPVIACGNCEFCKRQEFSLCDTTNPSREMESAYGHRVAGMLGYTRLYGGYPGAQAEYVRVPNADLCCVRVPEDMDAKKLLGLAHVTTAAWHGCELADVQPGDIVGVWGCGPVGLSVQRLAMLRGAKKVYAVDKDAARLQIAEGFGMIPVDVGVHTEVGDYILEMEPRGLDCSVEASGFRSTQKPQHAAMRAIGLEHDSSDTVAAMIKATRKGGHLALLGDFFYKTNDFPIGPLMEKGLTVRGGQVNSQKYHPLLLDLVTQGKYDPSWVFTCEDEFENIVEDYRLFSRHEIPGGLKVCLVTEYGRGQ</sequence>
<dbReference type="InterPro" id="IPR008928">
    <property type="entry name" value="6-hairpin_glycosidase_sf"/>
</dbReference>
<keyword evidence="5" id="KW-1185">Reference proteome</keyword>
<evidence type="ECO:0000313" key="5">
    <source>
        <dbReference type="Proteomes" id="UP000215289"/>
    </source>
</evidence>
<dbReference type="OrthoDB" id="10036721at2759"/>
<dbReference type="Gene3D" id="3.90.180.10">
    <property type="entry name" value="Medium-chain alcohol dehydrogenases, catalytic domain"/>
    <property type="match status" value="1"/>
</dbReference>
<dbReference type="Gene3D" id="1.50.10.10">
    <property type="match status" value="1"/>
</dbReference>
<dbReference type="InterPro" id="IPR002328">
    <property type="entry name" value="ADH_Zn_CS"/>
</dbReference>
<dbReference type="GO" id="GO:0005975">
    <property type="term" value="P:carbohydrate metabolic process"/>
    <property type="evidence" value="ECO:0007669"/>
    <property type="project" value="InterPro"/>
</dbReference>
<dbReference type="SUPFAM" id="SSF48208">
    <property type="entry name" value="Six-hairpin glycosidases"/>
    <property type="match status" value="1"/>
</dbReference>
<organism evidence="4 5">
    <name type="scientific">Aspergillus turcosus</name>
    <dbReference type="NCBI Taxonomy" id="1245748"/>
    <lineage>
        <taxon>Eukaryota</taxon>
        <taxon>Fungi</taxon>
        <taxon>Dikarya</taxon>
        <taxon>Ascomycota</taxon>
        <taxon>Pezizomycotina</taxon>
        <taxon>Eurotiomycetes</taxon>
        <taxon>Eurotiomycetidae</taxon>
        <taxon>Eurotiales</taxon>
        <taxon>Aspergillaceae</taxon>
        <taxon>Aspergillus</taxon>
        <taxon>Aspergillus subgen. Fumigati</taxon>
    </lineage>
</organism>
<evidence type="ECO:0000256" key="1">
    <source>
        <dbReference type="ARBA" id="ARBA00023002"/>
    </source>
</evidence>
<dbReference type="SUPFAM" id="SSF50129">
    <property type="entry name" value="GroES-like"/>
    <property type="match status" value="1"/>
</dbReference>
<evidence type="ECO:0000259" key="3">
    <source>
        <dbReference type="Pfam" id="PF17389"/>
    </source>
</evidence>
<feature type="domain" description="Alcohol dehydrogenase-like N-terminal" evidence="2">
    <location>
        <begin position="698"/>
        <end position="829"/>
    </location>
</feature>
<dbReference type="PANTHER" id="PTHR34987">
    <property type="entry name" value="C, PUTATIVE (AFU_ORTHOLOGUE AFUA_3G02880)-RELATED"/>
    <property type="match status" value="1"/>
</dbReference>
<dbReference type="EMBL" id="NIDN02000116">
    <property type="protein sequence ID" value="RLL96317.1"/>
    <property type="molecule type" value="Genomic_DNA"/>
</dbReference>